<dbReference type="EMBL" id="LR882967">
    <property type="protein sequence ID" value="CAD5927153.1"/>
    <property type="molecule type" value="Genomic_DNA"/>
</dbReference>
<proteinExistence type="predicted"/>
<dbReference type="AlphaFoldDB" id="A0A9W4CG66"/>
<dbReference type="Proteomes" id="UP001153719">
    <property type="component" value="Chromosome"/>
</dbReference>
<evidence type="ECO:0000313" key="2">
    <source>
        <dbReference type="Proteomes" id="UP001153719"/>
    </source>
</evidence>
<sequence>MAQITIEVPDDLSTQLLQLGDQLPELLRQCLVKPPLPAQVYRYILNFLSSQPTPSEIAQFRPTPEMQSRLLTLLSRRQGGDLTPAEQQELDEYERIEHLMILLKTGNLSFLAGQCGNHLDVFP</sequence>
<accession>A0A9W4CG66</accession>
<gene>
    <name evidence="1" type="ORF">NO713_01048</name>
</gene>
<keyword evidence="2" id="KW-1185">Reference proteome</keyword>
<evidence type="ECO:0000313" key="1">
    <source>
        <dbReference type="EMBL" id="CAD5927153.1"/>
    </source>
</evidence>
<organism evidence="1 2">
    <name type="scientific">Planktothrix pseudagardhii</name>
    <dbReference type="NCBI Taxonomy" id="132604"/>
    <lineage>
        <taxon>Bacteria</taxon>
        <taxon>Bacillati</taxon>
        <taxon>Cyanobacteriota</taxon>
        <taxon>Cyanophyceae</taxon>
        <taxon>Oscillatoriophycideae</taxon>
        <taxon>Oscillatoriales</taxon>
        <taxon>Microcoleaceae</taxon>
        <taxon>Planktothrix</taxon>
    </lineage>
</organism>
<reference evidence="1" key="1">
    <citation type="submission" date="2020-09" db="EMBL/GenBank/DDBJ databases">
        <authorList>
            <person name="Blom J."/>
        </authorList>
    </citation>
    <scope>NUCLEOTIDE SEQUENCE</scope>
    <source>
        <strain evidence="1">No.713</strain>
    </source>
</reference>
<dbReference type="KEGG" id="ppsu:NO713_01048"/>
<name>A0A9W4CG66_9CYAN</name>
<protein>
    <submittedName>
        <fullName evidence="1">Uncharacterized protein</fullName>
    </submittedName>
</protein>
<dbReference type="RefSeq" id="WP_254173178.1">
    <property type="nucleotide sequence ID" value="NZ_LR882967.1"/>
</dbReference>